<reference evidence="10 11" key="1">
    <citation type="submission" date="2019-06" db="EMBL/GenBank/DDBJ databases">
        <title>Sequencing the genomes of 1000 actinobacteria strains.</title>
        <authorList>
            <person name="Klenk H.-P."/>
        </authorList>
    </citation>
    <scope>NUCLEOTIDE SEQUENCE [LARGE SCALE GENOMIC DNA]</scope>
    <source>
        <strain evidence="10 11">DSM 19828</strain>
    </source>
</reference>
<organism evidence="10 11">
    <name type="scientific">Yimella lutea</name>
    <dbReference type="NCBI Taxonomy" id="587872"/>
    <lineage>
        <taxon>Bacteria</taxon>
        <taxon>Bacillati</taxon>
        <taxon>Actinomycetota</taxon>
        <taxon>Actinomycetes</taxon>
        <taxon>Micrococcales</taxon>
        <taxon>Dermacoccaceae</taxon>
        <taxon>Yimella</taxon>
    </lineage>
</organism>
<gene>
    <name evidence="10" type="ORF">FB459_3120</name>
</gene>
<dbReference type="EMBL" id="VFMO01000001">
    <property type="protein sequence ID" value="TQJ15563.1"/>
    <property type="molecule type" value="Genomic_DNA"/>
</dbReference>
<protein>
    <recommendedName>
        <fullName evidence="1">non-specific serine/threonine protein kinase</fullName>
        <ecNumber evidence="1">2.7.11.1</ecNumber>
    </recommendedName>
</protein>
<dbReference type="Pfam" id="PF00069">
    <property type="entry name" value="Pkinase"/>
    <property type="match status" value="1"/>
</dbReference>
<dbReference type="CDD" id="cd14014">
    <property type="entry name" value="STKc_PknB_like"/>
    <property type="match status" value="1"/>
</dbReference>
<evidence type="ECO:0000256" key="4">
    <source>
        <dbReference type="ARBA" id="ARBA00022741"/>
    </source>
</evidence>
<keyword evidence="8" id="KW-0812">Transmembrane</keyword>
<name>A0A542EJN4_9MICO</name>
<dbReference type="AlphaFoldDB" id="A0A542EJN4"/>
<dbReference type="InterPro" id="IPR017441">
    <property type="entry name" value="Protein_kinase_ATP_BS"/>
</dbReference>
<evidence type="ECO:0000313" key="11">
    <source>
        <dbReference type="Proteomes" id="UP000320806"/>
    </source>
</evidence>
<feature type="domain" description="Protein kinase" evidence="9">
    <location>
        <begin position="35"/>
        <end position="283"/>
    </location>
</feature>
<evidence type="ECO:0000256" key="3">
    <source>
        <dbReference type="ARBA" id="ARBA00022679"/>
    </source>
</evidence>
<dbReference type="PANTHER" id="PTHR43289:SF6">
    <property type="entry name" value="SERINE_THREONINE-PROTEIN KINASE NEKL-3"/>
    <property type="match status" value="1"/>
</dbReference>
<dbReference type="Proteomes" id="UP000320806">
    <property type="component" value="Unassembled WGS sequence"/>
</dbReference>
<dbReference type="GO" id="GO:0005524">
    <property type="term" value="F:ATP binding"/>
    <property type="evidence" value="ECO:0007669"/>
    <property type="project" value="UniProtKB-UniRule"/>
</dbReference>
<keyword evidence="6 7" id="KW-0067">ATP-binding</keyword>
<keyword evidence="2" id="KW-0723">Serine/threonine-protein kinase</keyword>
<keyword evidence="8" id="KW-0472">Membrane</keyword>
<keyword evidence="5 10" id="KW-0418">Kinase</keyword>
<keyword evidence="8" id="KW-1133">Transmembrane helix</keyword>
<evidence type="ECO:0000313" key="10">
    <source>
        <dbReference type="EMBL" id="TQJ15563.1"/>
    </source>
</evidence>
<accession>A0A542EJN4</accession>
<keyword evidence="11" id="KW-1185">Reference proteome</keyword>
<evidence type="ECO:0000259" key="9">
    <source>
        <dbReference type="PROSITE" id="PS50011"/>
    </source>
</evidence>
<feature type="transmembrane region" description="Helical" evidence="8">
    <location>
        <begin position="363"/>
        <end position="382"/>
    </location>
</feature>
<dbReference type="Gene3D" id="3.30.200.20">
    <property type="entry name" value="Phosphorylase Kinase, domain 1"/>
    <property type="match status" value="1"/>
</dbReference>
<dbReference type="Gene3D" id="1.10.510.10">
    <property type="entry name" value="Transferase(Phosphotransferase) domain 1"/>
    <property type="match status" value="1"/>
</dbReference>
<proteinExistence type="predicted"/>
<sequence>MNRWPGYDPSAGSQPGHSAVRLRFCFVGEVIAGRYELIDMIGEGGMGGVWRAYDLRDGTVVAAKVLRQSDAGSLLRFMREQGMRIHHPNVVTPLSWAGVDDRVLIAMPLVEGGSVSGLARRYGKLPAPYAAELLRQLLDALTAVHEQGVVHRDIKPANMLLSATGTDKPHLWLTDFGVAVSVDAPRLTSHSIVMGTPGYLAPEQLRGYDPDPRSDLYAVGMMGIQLLTGHKPRAHVRTDALDLPPRPDGVPDALWDTVIRLADPDIDRRPASAVEARRAIEAVAWEKQSAIDVRSDLPPIGEAAGDFRPIDGSTAPLGGDHTVMRRPTAAMPMAGNVAAPAQSTNRAHRAVDRAARAKKLQRVAVLVGAPLVAAAALAAIWVPKENGPTDEPGKARLGAECIWSDVGTSERDQNGVLRTCLEQDGRYVWSATS</sequence>
<dbReference type="InterPro" id="IPR008271">
    <property type="entry name" value="Ser/Thr_kinase_AS"/>
</dbReference>
<dbReference type="PROSITE" id="PS00107">
    <property type="entry name" value="PROTEIN_KINASE_ATP"/>
    <property type="match status" value="1"/>
</dbReference>
<dbReference type="PANTHER" id="PTHR43289">
    <property type="entry name" value="MITOGEN-ACTIVATED PROTEIN KINASE KINASE KINASE 20-RELATED"/>
    <property type="match status" value="1"/>
</dbReference>
<dbReference type="GO" id="GO:0004674">
    <property type="term" value="F:protein serine/threonine kinase activity"/>
    <property type="evidence" value="ECO:0007669"/>
    <property type="project" value="UniProtKB-KW"/>
</dbReference>
<evidence type="ECO:0000256" key="8">
    <source>
        <dbReference type="SAM" id="Phobius"/>
    </source>
</evidence>
<evidence type="ECO:0000256" key="6">
    <source>
        <dbReference type="ARBA" id="ARBA00022840"/>
    </source>
</evidence>
<evidence type="ECO:0000256" key="7">
    <source>
        <dbReference type="PROSITE-ProRule" id="PRU10141"/>
    </source>
</evidence>
<dbReference type="PROSITE" id="PS00108">
    <property type="entry name" value="PROTEIN_KINASE_ST"/>
    <property type="match status" value="1"/>
</dbReference>
<dbReference type="InterPro" id="IPR000719">
    <property type="entry name" value="Prot_kinase_dom"/>
</dbReference>
<comment type="caution">
    <text evidence="10">The sequence shown here is derived from an EMBL/GenBank/DDBJ whole genome shotgun (WGS) entry which is preliminary data.</text>
</comment>
<keyword evidence="4 7" id="KW-0547">Nucleotide-binding</keyword>
<feature type="binding site" evidence="7">
    <location>
        <position position="64"/>
    </location>
    <ligand>
        <name>ATP</name>
        <dbReference type="ChEBI" id="CHEBI:30616"/>
    </ligand>
</feature>
<dbReference type="SUPFAM" id="SSF56112">
    <property type="entry name" value="Protein kinase-like (PK-like)"/>
    <property type="match status" value="1"/>
</dbReference>
<dbReference type="EC" id="2.7.11.1" evidence="1"/>
<dbReference type="PROSITE" id="PS50011">
    <property type="entry name" value="PROTEIN_KINASE_DOM"/>
    <property type="match status" value="1"/>
</dbReference>
<evidence type="ECO:0000256" key="5">
    <source>
        <dbReference type="ARBA" id="ARBA00022777"/>
    </source>
</evidence>
<evidence type="ECO:0000256" key="1">
    <source>
        <dbReference type="ARBA" id="ARBA00012513"/>
    </source>
</evidence>
<dbReference type="InterPro" id="IPR011009">
    <property type="entry name" value="Kinase-like_dom_sf"/>
</dbReference>
<dbReference type="SMART" id="SM00220">
    <property type="entry name" value="S_TKc"/>
    <property type="match status" value="1"/>
</dbReference>
<evidence type="ECO:0000256" key="2">
    <source>
        <dbReference type="ARBA" id="ARBA00022527"/>
    </source>
</evidence>
<keyword evidence="3" id="KW-0808">Transferase</keyword>